<dbReference type="GeneID" id="136799538"/>
<evidence type="ECO:0000256" key="4">
    <source>
        <dbReference type="ARBA" id="ARBA00022723"/>
    </source>
</evidence>
<dbReference type="AlphaFoldDB" id="A0A7M5TSD2"/>
<dbReference type="RefSeq" id="XP_066912358.1">
    <property type="nucleotide sequence ID" value="XM_067056257.1"/>
</dbReference>
<dbReference type="Gene3D" id="3.30.40.10">
    <property type="entry name" value="Zinc/RING finger domain, C3HC4 (zinc finger)"/>
    <property type="match status" value="1"/>
</dbReference>
<evidence type="ECO:0000256" key="10">
    <source>
        <dbReference type="SAM" id="Phobius"/>
    </source>
</evidence>
<dbReference type="GO" id="GO:0008270">
    <property type="term" value="F:zinc ion binding"/>
    <property type="evidence" value="ECO:0007669"/>
    <property type="project" value="UniProtKB-KW"/>
</dbReference>
<keyword evidence="3 10" id="KW-0812">Transmembrane</keyword>
<keyword evidence="7" id="KW-0862">Zinc</keyword>
<dbReference type="GO" id="GO:0016567">
    <property type="term" value="P:protein ubiquitination"/>
    <property type="evidence" value="ECO:0007669"/>
    <property type="project" value="TreeGrafter"/>
</dbReference>
<evidence type="ECO:0000256" key="8">
    <source>
        <dbReference type="ARBA" id="ARBA00022989"/>
    </source>
</evidence>
<keyword evidence="9 10" id="KW-0472">Membrane</keyword>
<dbReference type="SMART" id="SM00744">
    <property type="entry name" value="RINGv"/>
    <property type="match status" value="1"/>
</dbReference>
<evidence type="ECO:0000256" key="6">
    <source>
        <dbReference type="ARBA" id="ARBA00022786"/>
    </source>
</evidence>
<dbReference type="EnsemblMetazoa" id="CLYHEMT001103.1">
    <property type="protein sequence ID" value="CLYHEMP001103.1"/>
    <property type="gene ID" value="CLYHEMG001103"/>
</dbReference>
<reference evidence="12" key="1">
    <citation type="submission" date="2021-01" db="UniProtKB">
        <authorList>
            <consortium name="EnsemblMetazoa"/>
        </authorList>
    </citation>
    <scope>IDENTIFICATION</scope>
</reference>
<evidence type="ECO:0000256" key="3">
    <source>
        <dbReference type="ARBA" id="ARBA00022692"/>
    </source>
</evidence>
<keyword evidence="4" id="KW-0479">Metal-binding</keyword>
<dbReference type="PANTHER" id="PTHR46065">
    <property type="entry name" value="E3 UBIQUITIN-PROTEIN LIGASE MARCH 2/3 FAMILY MEMBER"/>
    <property type="match status" value="1"/>
</dbReference>
<keyword evidence="6" id="KW-0833">Ubl conjugation pathway</keyword>
<feature type="transmembrane region" description="Helical" evidence="10">
    <location>
        <begin position="252"/>
        <end position="272"/>
    </location>
</feature>
<dbReference type="GO" id="GO:0016020">
    <property type="term" value="C:membrane"/>
    <property type="evidence" value="ECO:0007669"/>
    <property type="project" value="UniProtKB-SubCell"/>
</dbReference>
<dbReference type="CDD" id="cd16495">
    <property type="entry name" value="RING_CH-C4HC3_MARCH"/>
    <property type="match status" value="1"/>
</dbReference>
<proteinExistence type="predicted"/>
<dbReference type="InterPro" id="IPR013083">
    <property type="entry name" value="Znf_RING/FYVE/PHD"/>
</dbReference>
<dbReference type="Pfam" id="PF12906">
    <property type="entry name" value="RINGv"/>
    <property type="match status" value="1"/>
</dbReference>
<keyword evidence="5" id="KW-0863">Zinc-finger</keyword>
<dbReference type="GO" id="GO:0004842">
    <property type="term" value="F:ubiquitin-protein transferase activity"/>
    <property type="evidence" value="ECO:0007669"/>
    <property type="project" value="TreeGrafter"/>
</dbReference>
<dbReference type="SUPFAM" id="SSF57850">
    <property type="entry name" value="RING/U-box"/>
    <property type="match status" value="1"/>
</dbReference>
<keyword evidence="8 10" id="KW-1133">Transmembrane helix</keyword>
<name>A0A7M5TSD2_9CNID</name>
<evidence type="ECO:0000313" key="13">
    <source>
        <dbReference type="Proteomes" id="UP000594262"/>
    </source>
</evidence>
<dbReference type="PROSITE" id="PS51292">
    <property type="entry name" value="ZF_RING_CH"/>
    <property type="match status" value="1"/>
</dbReference>
<keyword evidence="2" id="KW-0808">Transferase</keyword>
<evidence type="ECO:0000256" key="7">
    <source>
        <dbReference type="ARBA" id="ARBA00022833"/>
    </source>
</evidence>
<dbReference type="Proteomes" id="UP000594262">
    <property type="component" value="Unplaced"/>
</dbReference>
<accession>A0A7M5TSD2</accession>
<keyword evidence="13" id="KW-1185">Reference proteome</keyword>
<dbReference type="PANTHER" id="PTHR46065:SF3">
    <property type="entry name" value="FI20425P1"/>
    <property type="match status" value="1"/>
</dbReference>
<feature type="transmembrane region" description="Helical" evidence="10">
    <location>
        <begin position="224"/>
        <end position="245"/>
    </location>
</feature>
<evidence type="ECO:0000256" key="2">
    <source>
        <dbReference type="ARBA" id="ARBA00022679"/>
    </source>
</evidence>
<evidence type="ECO:0000313" key="12">
    <source>
        <dbReference type="EnsemblMetazoa" id="CLYHEMP001103.1"/>
    </source>
</evidence>
<evidence type="ECO:0000259" key="11">
    <source>
        <dbReference type="PROSITE" id="PS51292"/>
    </source>
</evidence>
<organism evidence="12 13">
    <name type="scientific">Clytia hemisphaerica</name>
    <dbReference type="NCBI Taxonomy" id="252671"/>
    <lineage>
        <taxon>Eukaryota</taxon>
        <taxon>Metazoa</taxon>
        <taxon>Cnidaria</taxon>
        <taxon>Hydrozoa</taxon>
        <taxon>Hydroidolina</taxon>
        <taxon>Leptothecata</taxon>
        <taxon>Obeliida</taxon>
        <taxon>Clytiidae</taxon>
        <taxon>Clytia</taxon>
    </lineage>
</organism>
<sequence>MSSNEKIVVIDVTSLQECNTETLKCSEKIKAESTQKCDENSTECKPTFNDLSTTKNEDFEECKENRGCQQDRNGSFKFSTTTYCGTCRKVLEADLVDGQCEKCNRNIMHELSKDDTLSQLQISVDNLDGCSEQPSPAKSTTTTISATASERTCRICLDNIDQGDLIAPCKCSGSTKYAHESCMLKWFFKSSKKSCEVCLGNVNVKPIGFKPFQEWRLPDSGCDFIVYLFGLYFLIMIVFTGMITWIATQGCIAPVCVTLYTVCAVAVFYFFYCCGCVEYSRRYWRALLSVNKVWRIYGRADSLKNFKHQVKKGDCKTPTNNILTSNKNEPFVINIETKLTAPIEVCAEASSSSLQEDNNNLNAVPDDSMGIDNVAMEIEDMECTCANNQDGSKATV</sequence>
<dbReference type="InterPro" id="IPR011016">
    <property type="entry name" value="Znf_RING-CH"/>
</dbReference>
<protein>
    <recommendedName>
        <fullName evidence="11">RING-CH-type domain-containing protein</fullName>
    </recommendedName>
</protein>
<feature type="domain" description="RING-CH-type" evidence="11">
    <location>
        <begin position="145"/>
        <end position="205"/>
    </location>
</feature>
<evidence type="ECO:0000256" key="9">
    <source>
        <dbReference type="ARBA" id="ARBA00023136"/>
    </source>
</evidence>
<evidence type="ECO:0000256" key="5">
    <source>
        <dbReference type="ARBA" id="ARBA00022771"/>
    </source>
</evidence>
<evidence type="ECO:0000256" key="1">
    <source>
        <dbReference type="ARBA" id="ARBA00004141"/>
    </source>
</evidence>
<dbReference type="OrthoDB" id="273089at2759"/>
<comment type="subcellular location">
    <subcellularLocation>
        <location evidence="1">Membrane</location>
        <topology evidence="1">Multi-pass membrane protein</topology>
    </subcellularLocation>
</comment>